<reference evidence="2 3" key="1">
    <citation type="journal article" date="2022" name="Nat. Ecol. Evol.">
        <title>A masculinizing supergene underlies an exaggerated male reproductive morph in a spider.</title>
        <authorList>
            <person name="Hendrickx F."/>
            <person name="De Corte Z."/>
            <person name="Sonet G."/>
            <person name="Van Belleghem S.M."/>
            <person name="Kostlbacher S."/>
            <person name="Vangestel C."/>
        </authorList>
    </citation>
    <scope>NUCLEOTIDE SEQUENCE [LARGE SCALE GENOMIC DNA]</scope>
    <source>
        <strain evidence="2">W744_W776</strain>
    </source>
</reference>
<protein>
    <submittedName>
        <fullName evidence="2">Uncharacterized protein</fullName>
    </submittedName>
</protein>
<sequence length="210" mass="23421">MILFLCGGSSLPISATPPPLCERKIKRLRGKVANEKGRGKRPERNELEEKKISVPKELRSRSSHPTLNSILEDVASDNNCPFQKMSPLYSKMSPISPVGFESRKGVVPKLPFSLPEGLLSHAIELVRTNVDCWPSPAKRPPRSKTLPVVIHHSIVPQLLRQTKDAKLRHGRMKRKYEILIGIVSARTFPTADTSAPAANTFLDDNHRPLD</sequence>
<dbReference type="AlphaFoldDB" id="A0AAV6UKE9"/>
<comment type="caution">
    <text evidence="2">The sequence shown here is derived from an EMBL/GenBank/DDBJ whole genome shotgun (WGS) entry which is preliminary data.</text>
</comment>
<evidence type="ECO:0000313" key="3">
    <source>
        <dbReference type="Proteomes" id="UP000827092"/>
    </source>
</evidence>
<dbReference type="Proteomes" id="UP000827092">
    <property type="component" value="Unassembled WGS sequence"/>
</dbReference>
<proteinExistence type="predicted"/>
<name>A0AAV6UKE9_9ARAC</name>
<evidence type="ECO:0000256" key="1">
    <source>
        <dbReference type="SAM" id="MobiDB-lite"/>
    </source>
</evidence>
<dbReference type="EMBL" id="JAFNEN010000382">
    <property type="protein sequence ID" value="KAG8184224.1"/>
    <property type="molecule type" value="Genomic_DNA"/>
</dbReference>
<accession>A0AAV6UKE9</accession>
<gene>
    <name evidence="2" type="ORF">JTE90_013201</name>
</gene>
<organism evidence="2 3">
    <name type="scientific">Oedothorax gibbosus</name>
    <dbReference type="NCBI Taxonomy" id="931172"/>
    <lineage>
        <taxon>Eukaryota</taxon>
        <taxon>Metazoa</taxon>
        <taxon>Ecdysozoa</taxon>
        <taxon>Arthropoda</taxon>
        <taxon>Chelicerata</taxon>
        <taxon>Arachnida</taxon>
        <taxon>Araneae</taxon>
        <taxon>Araneomorphae</taxon>
        <taxon>Entelegynae</taxon>
        <taxon>Araneoidea</taxon>
        <taxon>Linyphiidae</taxon>
        <taxon>Erigoninae</taxon>
        <taxon>Oedothorax</taxon>
    </lineage>
</organism>
<keyword evidence="3" id="KW-1185">Reference proteome</keyword>
<feature type="region of interest" description="Disordered" evidence="1">
    <location>
        <begin position="32"/>
        <end position="65"/>
    </location>
</feature>
<evidence type="ECO:0000313" key="2">
    <source>
        <dbReference type="EMBL" id="KAG8184224.1"/>
    </source>
</evidence>
<feature type="compositionally biased region" description="Basic and acidic residues" evidence="1">
    <location>
        <begin position="32"/>
        <end position="60"/>
    </location>
</feature>